<proteinExistence type="predicted"/>
<accession>A0ACB6ZX76</accession>
<keyword evidence="2" id="KW-1185">Reference proteome</keyword>
<evidence type="ECO:0000313" key="2">
    <source>
        <dbReference type="Proteomes" id="UP000886501"/>
    </source>
</evidence>
<reference evidence="1" key="2">
    <citation type="journal article" date="2020" name="Nat. Commun.">
        <title>Large-scale genome sequencing of mycorrhizal fungi provides insights into the early evolution of symbiotic traits.</title>
        <authorList>
            <person name="Miyauchi S."/>
            <person name="Kiss E."/>
            <person name="Kuo A."/>
            <person name="Drula E."/>
            <person name="Kohler A."/>
            <person name="Sanchez-Garcia M."/>
            <person name="Morin E."/>
            <person name="Andreopoulos B."/>
            <person name="Barry K.W."/>
            <person name="Bonito G."/>
            <person name="Buee M."/>
            <person name="Carver A."/>
            <person name="Chen C."/>
            <person name="Cichocki N."/>
            <person name="Clum A."/>
            <person name="Culley D."/>
            <person name="Crous P.W."/>
            <person name="Fauchery L."/>
            <person name="Girlanda M."/>
            <person name="Hayes R.D."/>
            <person name="Keri Z."/>
            <person name="LaButti K."/>
            <person name="Lipzen A."/>
            <person name="Lombard V."/>
            <person name="Magnuson J."/>
            <person name="Maillard F."/>
            <person name="Murat C."/>
            <person name="Nolan M."/>
            <person name="Ohm R.A."/>
            <person name="Pangilinan J."/>
            <person name="Pereira M.F."/>
            <person name="Perotto S."/>
            <person name="Peter M."/>
            <person name="Pfister S."/>
            <person name="Riley R."/>
            <person name="Sitrit Y."/>
            <person name="Stielow J.B."/>
            <person name="Szollosi G."/>
            <person name="Zifcakova L."/>
            <person name="Stursova M."/>
            <person name="Spatafora J.W."/>
            <person name="Tedersoo L."/>
            <person name="Vaario L.M."/>
            <person name="Yamada A."/>
            <person name="Yan M."/>
            <person name="Wang P."/>
            <person name="Xu J."/>
            <person name="Bruns T."/>
            <person name="Baldrian P."/>
            <person name="Vilgalys R."/>
            <person name="Dunand C."/>
            <person name="Henrissat B."/>
            <person name="Grigoriev I.V."/>
            <person name="Hibbett D."/>
            <person name="Nagy L.G."/>
            <person name="Martin F.M."/>
        </authorList>
    </citation>
    <scope>NUCLEOTIDE SEQUENCE</scope>
    <source>
        <strain evidence="1">P2</strain>
    </source>
</reference>
<comment type="caution">
    <text evidence="1">The sequence shown here is derived from an EMBL/GenBank/DDBJ whole genome shotgun (WGS) entry which is preliminary data.</text>
</comment>
<name>A0ACB6ZX76_THEGA</name>
<dbReference type="EMBL" id="MU117962">
    <property type="protein sequence ID" value="KAF9653903.1"/>
    <property type="molecule type" value="Genomic_DNA"/>
</dbReference>
<gene>
    <name evidence="1" type="ORF">BDM02DRAFT_3152847</name>
</gene>
<protein>
    <submittedName>
        <fullName evidence="1">Isochorismatase hydrolase</fullName>
    </submittedName>
</protein>
<dbReference type="Proteomes" id="UP000886501">
    <property type="component" value="Unassembled WGS sequence"/>
</dbReference>
<organism evidence="1 2">
    <name type="scientific">Thelephora ganbajun</name>
    <name type="common">Ganba fungus</name>
    <dbReference type="NCBI Taxonomy" id="370292"/>
    <lineage>
        <taxon>Eukaryota</taxon>
        <taxon>Fungi</taxon>
        <taxon>Dikarya</taxon>
        <taxon>Basidiomycota</taxon>
        <taxon>Agaricomycotina</taxon>
        <taxon>Agaricomycetes</taxon>
        <taxon>Thelephorales</taxon>
        <taxon>Thelephoraceae</taxon>
        <taxon>Thelephora</taxon>
    </lineage>
</organism>
<reference evidence="1" key="1">
    <citation type="submission" date="2019-10" db="EMBL/GenBank/DDBJ databases">
        <authorList>
            <consortium name="DOE Joint Genome Institute"/>
            <person name="Kuo A."/>
            <person name="Miyauchi S."/>
            <person name="Kiss E."/>
            <person name="Drula E."/>
            <person name="Kohler A."/>
            <person name="Sanchez-Garcia M."/>
            <person name="Andreopoulos B."/>
            <person name="Barry K.W."/>
            <person name="Bonito G."/>
            <person name="Buee M."/>
            <person name="Carver A."/>
            <person name="Chen C."/>
            <person name="Cichocki N."/>
            <person name="Clum A."/>
            <person name="Culley D."/>
            <person name="Crous P.W."/>
            <person name="Fauchery L."/>
            <person name="Girlanda M."/>
            <person name="Hayes R."/>
            <person name="Keri Z."/>
            <person name="Labutti K."/>
            <person name="Lipzen A."/>
            <person name="Lombard V."/>
            <person name="Magnuson J."/>
            <person name="Maillard F."/>
            <person name="Morin E."/>
            <person name="Murat C."/>
            <person name="Nolan M."/>
            <person name="Ohm R."/>
            <person name="Pangilinan J."/>
            <person name="Pereira M."/>
            <person name="Perotto S."/>
            <person name="Peter M."/>
            <person name="Riley R."/>
            <person name="Sitrit Y."/>
            <person name="Stielow B."/>
            <person name="Szollosi G."/>
            <person name="Zifcakova L."/>
            <person name="Stursova M."/>
            <person name="Spatafora J.W."/>
            <person name="Tedersoo L."/>
            <person name="Vaario L.-M."/>
            <person name="Yamada A."/>
            <person name="Yan M."/>
            <person name="Wang P."/>
            <person name="Xu J."/>
            <person name="Bruns T."/>
            <person name="Baldrian P."/>
            <person name="Vilgalys R."/>
            <person name="Henrissat B."/>
            <person name="Grigoriev I.V."/>
            <person name="Hibbett D."/>
            <person name="Nagy L.G."/>
            <person name="Martin F.M."/>
        </authorList>
    </citation>
    <scope>NUCLEOTIDE SEQUENCE</scope>
    <source>
        <strain evidence="1">P2</strain>
    </source>
</reference>
<sequence>MATSHHRVLLLLDVQEGMLSGKKAIPAATQVRNNVTTILNHARYKANPPPLIIHVRNDGGSGEPDELGTPGWQLIHKPLPSEQVIDKSKNNAFAGTKLGKLIPEDAVIVVVGLQSDFCIRATCSAALGRGNAVLLIRGSHTTFDRLEVLHGGGITPARTIEREVEAELEEAGVVVLDMKDLPVIFADDR</sequence>
<keyword evidence="1" id="KW-0378">Hydrolase</keyword>
<evidence type="ECO:0000313" key="1">
    <source>
        <dbReference type="EMBL" id="KAF9653903.1"/>
    </source>
</evidence>